<feature type="signal peptide" evidence="2">
    <location>
        <begin position="1"/>
        <end position="27"/>
    </location>
</feature>
<dbReference type="GO" id="GO:0032465">
    <property type="term" value="P:regulation of cytokinesis"/>
    <property type="evidence" value="ECO:0007669"/>
    <property type="project" value="InterPro"/>
</dbReference>
<name>A0AA88T7L7_TACVA</name>
<dbReference type="GO" id="GO:1903723">
    <property type="term" value="P:negative regulation of centriole elongation"/>
    <property type="evidence" value="ECO:0007669"/>
    <property type="project" value="TreeGrafter"/>
</dbReference>
<protein>
    <submittedName>
        <fullName evidence="3">Uncharacterized protein</fullName>
    </submittedName>
</protein>
<dbReference type="PANTHER" id="PTHR13594">
    <property type="entry name" value="CENTRIOLAR COILED-COIL PROTEIN OF 110 KDA"/>
    <property type="match status" value="1"/>
</dbReference>
<keyword evidence="2" id="KW-0732">Signal</keyword>
<sequence>MGSLPPLMLSSLTLLSVLGSSDTPSSAAVIEISRNHSATQQRFPPARLNQSYDVESPSLTPLRPRIRSGSEASEIFVRHNLEPGTHPHHSTNQEDVAAVDVLQDKIVESFIPMYRNISCKYGYGCITLSFSPCSPLSSGWSSTTEEQQKAACLLTAAARGFLTRRLLQTEKIKHLNKTIQNSRQVIHDFQAEAHQRKASFTIQNLKLQQRVRAQGSAESSEPEYTNHPSDTQTSESEEDFHRLQG</sequence>
<dbReference type="Proteomes" id="UP001187315">
    <property type="component" value="Unassembled WGS sequence"/>
</dbReference>
<feature type="chain" id="PRO_5041684280" evidence="2">
    <location>
        <begin position="28"/>
        <end position="245"/>
    </location>
</feature>
<evidence type="ECO:0000313" key="4">
    <source>
        <dbReference type="Proteomes" id="UP001187315"/>
    </source>
</evidence>
<accession>A0AA88T7L7</accession>
<keyword evidence="4" id="KW-1185">Reference proteome</keyword>
<feature type="region of interest" description="Disordered" evidence="1">
    <location>
        <begin position="211"/>
        <end position="245"/>
    </location>
</feature>
<dbReference type="InterPro" id="IPR033207">
    <property type="entry name" value="CCP110"/>
</dbReference>
<proteinExistence type="predicted"/>
<dbReference type="EMBL" id="JAVHJS010000002">
    <property type="protein sequence ID" value="KAK2866643.1"/>
    <property type="molecule type" value="Genomic_DNA"/>
</dbReference>
<dbReference type="GO" id="GO:0007099">
    <property type="term" value="P:centriole replication"/>
    <property type="evidence" value="ECO:0007669"/>
    <property type="project" value="InterPro"/>
</dbReference>
<reference evidence="3" key="1">
    <citation type="submission" date="2023-08" db="EMBL/GenBank/DDBJ databases">
        <title>Pelteobagrus vachellii genome.</title>
        <authorList>
            <person name="Liu H."/>
        </authorList>
    </citation>
    <scope>NUCLEOTIDE SEQUENCE</scope>
    <source>
        <strain evidence="3">PRFRI_2022a</strain>
        <tissue evidence="3">Muscle</tissue>
    </source>
</reference>
<evidence type="ECO:0000256" key="2">
    <source>
        <dbReference type="SAM" id="SignalP"/>
    </source>
</evidence>
<dbReference type="AlphaFoldDB" id="A0AA88T7L7"/>
<feature type="region of interest" description="Disordered" evidence="1">
    <location>
        <begin position="40"/>
        <end position="65"/>
    </location>
</feature>
<dbReference type="GO" id="GO:0032053">
    <property type="term" value="P:ciliary basal body organization"/>
    <property type="evidence" value="ECO:0007669"/>
    <property type="project" value="TreeGrafter"/>
</dbReference>
<comment type="caution">
    <text evidence="3">The sequence shown here is derived from an EMBL/GenBank/DDBJ whole genome shotgun (WGS) entry which is preliminary data.</text>
</comment>
<organism evidence="3 4">
    <name type="scientific">Tachysurus vachellii</name>
    <name type="common">Darkbarbel catfish</name>
    <name type="synonym">Pelteobagrus vachellii</name>
    <dbReference type="NCBI Taxonomy" id="175792"/>
    <lineage>
        <taxon>Eukaryota</taxon>
        <taxon>Metazoa</taxon>
        <taxon>Chordata</taxon>
        <taxon>Craniata</taxon>
        <taxon>Vertebrata</taxon>
        <taxon>Euteleostomi</taxon>
        <taxon>Actinopterygii</taxon>
        <taxon>Neopterygii</taxon>
        <taxon>Teleostei</taxon>
        <taxon>Ostariophysi</taxon>
        <taxon>Siluriformes</taxon>
        <taxon>Bagridae</taxon>
        <taxon>Tachysurus</taxon>
    </lineage>
</organism>
<evidence type="ECO:0000313" key="3">
    <source>
        <dbReference type="EMBL" id="KAK2866643.1"/>
    </source>
</evidence>
<feature type="compositionally biased region" description="Polar residues" evidence="1">
    <location>
        <begin position="40"/>
        <end position="59"/>
    </location>
</feature>
<feature type="compositionally biased region" description="Polar residues" evidence="1">
    <location>
        <begin position="216"/>
        <end position="234"/>
    </location>
</feature>
<evidence type="ECO:0000256" key="1">
    <source>
        <dbReference type="SAM" id="MobiDB-lite"/>
    </source>
</evidence>
<dbReference type="PANTHER" id="PTHR13594:SF3">
    <property type="entry name" value="CENTRIOLAR COILED-COIL PROTEIN OF 110 KDA-LIKE ISOFORM X3"/>
    <property type="match status" value="1"/>
</dbReference>
<dbReference type="GO" id="GO:0005814">
    <property type="term" value="C:centriole"/>
    <property type="evidence" value="ECO:0007669"/>
    <property type="project" value="InterPro"/>
</dbReference>
<dbReference type="PROSITE" id="PS50096">
    <property type="entry name" value="IQ"/>
    <property type="match status" value="1"/>
</dbReference>
<gene>
    <name evidence="3" type="ORF">Q7C36_002699</name>
</gene>